<evidence type="ECO:0000256" key="9">
    <source>
        <dbReference type="ARBA" id="ARBA00022898"/>
    </source>
</evidence>
<dbReference type="Proteomes" id="UP001165283">
    <property type="component" value="Unassembled WGS sequence"/>
</dbReference>
<dbReference type="InterPro" id="IPR000634">
    <property type="entry name" value="Ser/Thr_deHydtase_PyrdxlP-BS"/>
</dbReference>
<dbReference type="CDD" id="cd01563">
    <property type="entry name" value="Thr-synth_1"/>
    <property type="match status" value="1"/>
</dbReference>
<protein>
    <recommendedName>
        <fullName evidence="6 12">Threonine synthase</fullName>
        <ecNumber evidence="5 12">4.2.3.1</ecNumber>
    </recommendedName>
</protein>
<feature type="domain" description="Tryptophan synthase beta chain-like PALP" evidence="15">
    <location>
        <begin position="54"/>
        <end position="349"/>
    </location>
</feature>
<comment type="pathway">
    <text evidence="3 13">Amino-acid biosynthesis; L-threonine biosynthesis; L-threonine from L-aspartate: step 5/5.</text>
</comment>
<reference evidence="16" key="1">
    <citation type="submission" date="2021-04" db="EMBL/GenBank/DDBJ databases">
        <title>Pseudonocardia sp. nov., isolated from sandy soil of mangrove forest.</title>
        <authorList>
            <person name="Zan Z."/>
            <person name="Huang R."/>
            <person name="Liu W."/>
        </authorList>
    </citation>
    <scope>NUCLEOTIDE SEQUENCE</scope>
    <source>
        <strain evidence="16">S2-4</strain>
    </source>
</reference>
<feature type="compositionally biased region" description="Polar residues" evidence="14">
    <location>
        <begin position="1"/>
        <end position="11"/>
    </location>
</feature>
<dbReference type="InterPro" id="IPR050147">
    <property type="entry name" value="Ser/Thr_Dehydratase"/>
</dbReference>
<keyword evidence="10 13" id="KW-0456">Lyase</keyword>
<dbReference type="InterPro" id="IPR001926">
    <property type="entry name" value="TrpB-like_PALP"/>
</dbReference>
<dbReference type="Pfam" id="PF00291">
    <property type="entry name" value="PALP"/>
    <property type="match status" value="1"/>
</dbReference>
<comment type="similarity">
    <text evidence="4 13">Belongs to the threonine synthase family.</text>
</comment>
<dbReference type="EMBL" id="JAGSOV010000050">
    <property type="protein sequence ID" value="MCO1658135.1"/>
    <property type="molecule type" value="Genomic_DNA"/>
</dbReference>
<evidence type="ECO:0000256" key="7">
    <source>
        <dbReference type="ARBA" id="ARBA00022605"/>
    </source>
</evidence>
<evidence type="ECO:0000256" key="12">
    <source>
        <dbReference type="NCBIfam" id="TIGR00260"/>
    </source>
</evidence>
<keyword evidence="9 13" id="KW-0663">Pyridoxal phosphate</keyword>
<evidence type="ECO:0000256" key="10">
    <source>
        <dbReference type="ARBA" id="ARBA00023239"/>
    </source>
</evidence>
<dbReference type="InterPro" id="IPR036052">
    <property type="entry name" value="TrpB-like_PALP_sf"/>
</dbReference>
<evidence type="ECO:0000256" key="5">
    <source>
        <dbReference type="ARBA" id="ARBA00013028"/>
    </source>
</evidence>
<organism evidence="16 17">
    <name type="scientific">Pseudonocardia humida</name>
    <dbReference type="NCBI Taxonomy" id="2800819"/>
    <lineage>
        <taxon>Bacteria</taxon>
        <taxon>Bacillati</taxon>
        <taxon>Actinomycetota</taxon>
        <taxon>Actinomycetes</taxon>
        <taxon>Pseudonocardiales</taxon>
        <taxon>Pseudonocardiaceae</taxon>
        <taxon>Pseudonocardia</taxon>
    </lineage>
</organism>
<evidence type="ECO:0000256" key="1">
    <source>
        <dbReference type="ARBA" id="ARBA00001933"/>
    </source>
</evidence>
<evidence type="ECO:0000256" key="14">
    <source>
        <dbReference type="SAM" id="MobiDB-lite"/>
    </source>
</evidence>
<dbReference type="PANTHER" id="PTHR48078:SF6">
    <property type="entry name" value="L-THREONINE DEHYDRATASE CATABOLIC TDCB"/>
    <property type="match status" value="1"/>
</dbReference>
<evidence type="ECO:0000256" key="2">
    <source>
        <dbReference type="ARBA" id="ARBA00003648"/>
    </source>
</evidence>
<evidence type="ECO:0000256" key="6">
    <source>
        <dbReference type="ARBA" id="ARBA00018679"/>
    </source>
</evidence>
<gene>
    <name evidence="16" type="ORF">KDL28_24035</name>
</gene>
<keyword evidence="8 13" id="KW-0791">Threonine biosynthesis</keyword>
<proteinExistence type="inferred from homology"/>
<evidence type="ECO:0000256" key="13">
    <source>
        <dbReference type="PIRNR" id="PIRNR038945"/>
    </source>
</evidence>
<comment type="catalytic activity">
    <reaction evidence="11 13">
        <text>O-phospho-L-homoserine + H2O = L-threonine + phosphate</text>
        <dbReference type="Rhea" id="RHEA:10840"/>
        <dbReference type="ChEBI" id="CHEBI:15377"/>
        <dbReference type="ChEBI" id="CHEBI:43474"/>
        <dbReference type="ChEBI" id="CHEBI:57590"/>
        <dbReference type="ChEBI" id="CHEBI:57926"/>
        <dbReference type="EC" id="4.2.3.1"/>
    </reaction>
</comment>
<dbReference type="EC" id="4.2.3.1" evidence="5 12"/>
<evidence type="ECO:0000256" key="11">
    <source>
        <dbReference type="ARBA" id="ARBA00049144"/>
    </source>
</evidence>
<dbReference type="Gene3D" id="3.40.50.1100">
    <property type="match status" value="2"/>
</dbReference>
<dbReference type="SUPFAM" id="SSF53686">
    <property type="entry name" value="Tryptophan synthase beta subunit-like PLP-dependent enzymes"/>
    <property type="match status" value="1"/>
</dbReference>
<feature type="compositionally biased region" description="Basic and acidic residues" evidence="14">
    <location>
        <begin position="19"/>
        <end position="28"/>
    </location>
</feature>
<comment type="cofactor">
    <cofactor evidence="1 13">
        <name>pyridoxal 5'-phosphate</name>
        <dbReference type="ChEBI" id="CHEBI:597326"/>
    </cofactor>
</comment>
<evidence type="ECO:0000313" key="16">
    <source>
        <dbReference type="EMBL" id="MCO1658135.1"/>
    </source>
</evidence>
<name>A0ABT1A544_9PSEU</name>
<dbReference type="NCBIfam" id="TIGR00260">
    <property type="entry name" value="thrC"/>
    <property type="match status" value="1"/>
</dbReference>
<dbReference type="InterPro" id="IPR004450">
    <property type="entry name" value="Thr_synthase-like"/>
</dbReference>
<dbReference type="PIRSF" id="PIRSF038945">
    <property type="entry name" value="Thr_synthase"/>
    <property type="match status" value="1"/>
</dbReference>
<dbReference type="PROSITE" id="PS00165">
    <property type="entry name" value="DEHYDRATASE_SER_THR"/>
    <property type="match status" value="1"/>
</dbReference>
<keyword evidence="17" id="KW-1185">Reference proteome</keyword>
<evidence type="ECO:0000256" key="3">
    <source>
        <dbReference type="ARBA" id="ARBA00004979"/>
    </source>
</evidence>
<evidence type="ECO:0000259" key="15">
    <source>
        <dbReference type="Pfam" id="PF00291"/>
    </source>
</evidence>
<keyword evidence="7 13" id="KW-0028">Amino-acid biosynthesis</keyword>
<evidence type="ECO:0000313" key="17">
    <source>
        <dbReference type="Proteomes" id="UP001165283"/>
    </source>
</evidence>
<dbReference type="PANTHER" id="PTHR48078">
    <property type="entry name" value="THREONINE DEHYDRATASE, MITOCHONDRIAL-RELATED"/>
    <property type="match status" value="1"/>
</dbReference>
<comment type="caution">
    <text evidence="16">The sequence shown here is derived from an EMBL/GenBank/DDBJ whole genome shotgun (WGS) entry which is preliminary data.</text>
</comment>
<accession>A0ABT1A544</accession>
<comment type="function">
    <text evidence="2 13">Catalyzes the gamma-elimination of phosphate from L-phosphohomoserine and the beta-addition of water to produce L-threonine.</text>
</comment>
<dbReference type="GO" id="GO:0004795">
    <property type="term" value="F:threonine synthase activity"/>
    <property type="evidence" value="ECO:0007669"/>
    <property type="project" value="UniProtKB-EC"/>
</dbReference>
<evidence type="ECO:0000256" key="4">
    <source>
        <dbReference type="ARBA" id="ARBA00005517"/>
    </source>
</evidence>
<feature type="region of interest" description="Disordered" evidence="14">
    <location>
        <begin position="1"/>
        <end position="29"/>
    </location>
</feature>
<sequence>MSELASESSAQRGLASESSARRPADPVPDKLTGWPGVIAAYRDRMPVEPGWRIVTLGEGGTPLLPAPRLSERTGCDVFLKVDGANPTGSFKDRGMTMAVTDALARGKQGVICASTGNTSASAAAYAARAGMTCAVLVPQGKIALGKLAQAVVHGARILQIDGNFDDCLELARKTAADYPVAALVNSVNPTRIAGQASAAYEVCDELGRAPDVHCLPVGNAGNITAYWSGYRSYLADGLITDPPRMFGFQAAGAAPLVHGAPVRHPETVATAIRIGSPASWAGAMAARDESGGKFAAVTDEEILDAYRLLASTEAVFVEPASAASVAGLLQSAADGSLPRGSLVVCTVTGHGLKDPDTALLAAPAPTVVPIDPGAVADALELR</sequence>
<dbReference type="InterPro" id="IPR026260">
    <property type="entry name" value="Thr_Synthase_bac/arc"/>
</dbReference>
<evidence type="ECO:0000256" key="8">
    <source>
        <dbReference type="ARBA" id="ARBA00022697"/>
    </source>
</evidence>